<feature type="compositionally biased region" description="Basic and acidic residues" evidence="1">
    <location>
        <begin position="514"/>
        <end position="523"/>
    </location>
</feature>
<comment type="caution">
    <text evidence="2">The sequence shown here is derived from an EMBL/GenBank/DDBJ whole genome shotgun (WGS) entry which is preliminary data.</text>
</comment>
<feature type="compositionally biased region" description="Polar residues" evidence="1">
    <location>
        <begin position="468"/>
        <end position="482"/>
    </location>
</feature>
<feature type="compositionally biased region" description="Basic and acidic residues" evidence="1">
    <location>
        <begin position="302"/>
        <end position="311"/>
    </location>
</feature>
<evidence type="ECO:0000313" key="3">
    <source>
        <dbReference type="Proteomes" id="UP000266841"/>
    </source>
</evidence>
<dbReference type="Proteomes" id="UP000266841">
    <property type="component" value="Unassembled WGS sequence"/>
</dbReference>
<feature type="compositionally biased region" description="Polar residues" evidence="1">
    <location>
        <begin position="73"/>
        <end position="89"/>
    </location>
</feature>
<feature type="compositionally biased region" description="Gly residues" evidence="1">
    <location>
        <begin position="319"/>
        <end position="331"/>
    </location>
</feature>
<name>K0SYI5_THAOC</name>
<feature type="compositionally biased region" description="Gly residues" evidence="1">
    <location>
        <begin position="392"/>
        <end position="415"/>
    </location>
</feature>
<feature type="compositionally biased region" description="Gly residues" evidence="1">
    <location>
        <begin position="537"/>
        <end position="549"/>
    </location>
</feature>
<organism evidence="2 3">
    <name type="scientific">Thalassiosira oceanica</name>
    <name type="common">Marine diatom</name>
    <dbReference type="NCBI Taxonomy" id="159749"/>
    <lineage>
        <taxon>Eukaryota</taxon>
        <taxon>Sar</taxon>
        <taxon>Stramenopiles</taxon>
        <taxon>Ochrophyta</taxon>
        <taxon>Bacillariophyta</taxon>
        <taxon>Coscinodiscophyceae</taxon>
        <taxon>Thalassiosirophycidae</taxon>
        <taxon>Thalassiosirales</taxon>
        <taxon>Thalassiosiraceae</taxon>
        <taxon>Thalassiosira</taxon>
    </lineage>
</organism>
<evidence type="ECO:0000313" key="2">
    <source>
        <dbReference type="EMBL" id="EJK70465.1"/>
    </source>
</evidence>
<feature type="region of interest" description="Disordered" evidence="1">
    <location>
        <begin position="282"/>
        <end position="614"/>
    </location>
</feature>
<feature type="compositionally biased region" description="Basic residues" evidence="1">
    <location>
        <begin position="580"/>
        <end position="591"/>
    </location>
</feature>
<proteinExistence type="predicted"/>
<reference evidence="2 3" key="1">
    <citation type="journal article" date="2012" name="Genome Biol.">
        <title>Genome and low-iron response of an oceanic diatom adapted to chronic iron limitation.</title>
        <authorList>
            <person name="Lommer M."/>
            <person name="Specht M."/>
            <person name="Roy A.S."/>
            <person name="Kraemer L."/>
            <person name="Andreson R."/>
            <person name="Gutowska M.A."/>
            <person name="Wolf J."/>
            <person name="Bergner S.V."/>
            <person name="Schilhabel M.B."/>
            <person name="Klostermeier U.C."/>
            <person name="Beiko R.G."/>
            <person name="Rosenstiel P."/>
            <person name="Hippler M."/>
            <person name="Laroche J."/>
        </authorList>
    </citation>
    <scope>NUCLEOTIDE SEQUENCE [LARGE SCALE GENOMIC DNA]</scope>
    <source>
        <strain evidence="2 3">CCMP1005</strain>
    </source>
</reference>
<feature type="region of interest" description="Disordered" evidence="1">
    <location>
        <begin position="70"/>
        <end position="90"/>
    </location>
</feature>
<evidence type="ECO:0000256" key="1">
    <source>
        <dbReference type="SAM" id="MobiDB-lite"/>
    </source>
</evidence>
<accession>K0SYI5</accession>
<dbReference type="OMA" id="TIARPRW"/>
<protein>
    <submittedName>
        <fullName evidence="2">Uncharacterized protein</fullName>
    </submittedName>
</protein>
<feature type="compositionally biased region" description="Low complexity" evidence="1">
    <location>
        <begin position="288"/>
        <end position="301"/>
    </location>
</feature>
<dbReference type="EMBL" id="AGNL01008495">
    <property type="protein sequence ID" value="EJK70465.1"/>
    <property type="molecule type" value="Genomic_DNA"/>
</dbReference>
<feature type="non-terminal residue" evidence="2">
    <location>
        <position position="649"/>
    </location>
</feature>
<sequence length="649" mass="68148">MRSLSILWGIVESILCDGVAWRAPDFGLKSHVKARGLQGDDAASAARFQLTLAVFRRRCRPPVAIETSEHSHSITWARQSPPTALQAPSNEVPRGLDAKFALDFAASQAINLQLARSAIDATARPPVDYVSKFRRVLPRRPAGRGPCGSSAVFRHGQTSRATHSLRRAVSGRGGAGEALPLRRGVGAGATSDPDDKISQDSTMIRFNYYSTVRRSLVDRAEPCFFPVEYPFPHPFLTLPAHDDGLPAAECPPLLPRLSGSPASDVRRGEPCRVLIPTSDRPALLVRKGSAGTGARPAGGRTQELRTEEAGARRASQGTAPGGGRSPAGRGSGAPSPPSVARLAASLEPAPSPRRSWGPRRFASPRSDGDSAVSAEEPVADPHPSRVPRLGHAGAGGRQTRGAPGRGGGLRSGTIGGATTRARKSWPSRPGADGDRPRCVLRKRPSAPGERSTRDTRPHYLFPADEPFNSLSSASRPSWTGAASPSAPTPRTRPVPSDTVVINAGAKEGAPLSRESQRLADRSQGRGRRGGTAKLERGVGGPGRATGAGGSVASAGSAVFQRRRRRCEPRPDWPPWPGAPRARRGPLAHRGRANSPAGSGKGDPRVATGGTSSLGQGLAARRFGCATAGRVPGAASQERPRRKSAARPPE</sequence>
<feature type="region of interest" description="Disordered" evidence="1">
    <location>
        <begin position="140"/>
        <end position="196"/>
    </location>
</feature>
<feature type="compositionally biased region" description="Basic residues" evidence="1">
    <location>
        <begin position="639"/>
        <end position="649"/>
    </location>
</feature>
<dbReference type="AlphaFoldDB" id="K0SYI5"/>
<feature type="region of interest" description="Disordered" evidence="1">
    <location>
        <begin position="628"/>
        <end position="649"/>
    </location>
</feature>
<gene>
    <name evidence="2" type="ORF">THAOC_08174</name>
</gene>
<keyword evidence="3" id="KW-1185">Reference proteome</keyword>